<evidence type="ECO:0000256" key="2">
    <source>
        <dbReference type="ARBA" id="ARBA00022679"/>
    </source>
</evidence>
<dbReference type="PANTHER" id="PTHR10434">
    <property type="entry name" value="1-ACYL-SN-GLYCEROL-3-PHOSPHATE ACYLTRANSFERASE"/>
    <property type="match status" value="1"/>
</dbReference>
<name>A0A7W4YU68_9HYPH</name>
<dbReference type="PANTHER" id="PTHR10434:SF40">
    <property type="entry name" value="1-ACYL-SN-GLYCEROL-3-PHOSPHATE ACYLTRANSFERASE"/>
    <property type="match status" value="1"/>
</dbReference>
<dbReference type="InterPro" id="IPR002123">
    <property type="entry name" value="Plipid/glycerol_acylTrfase"/>
</dbReference>
<keyword evidence="2 7" id="KW-0808">Transferase</keyword>
<dbReference type="RefSeq" id="WP_183446105.1">
    <property type="nucleotide sequence ID" value="NZ_JACHWB010000001.1"/>
</dbReference>
<dbReference type="Pfam" id="PF01553">
    <property type="entry name" value="Acyltransferase"/>
    <property type="match status" value="1"/>
</dbReference>
<dbReference type="CDD" id="cd07989">
    <property type="entry name" value="LPLAT_AGPAT-like"/>
    <property type="match status" value="1"/>
</dbReference>
<proteinExistence type="predicted"/>
<dbReference type="Proteomes" id="UP000532010">
    <property type="component" value="Unassembled WGS sequence"/>
</dbReference>
<dbReference type="SMART" id="SM00563">
    <property type="entry name" value="PlsC"/>
    <property type="match status" value="1"/>
</dbReference>
<gene>
    <name evidence="7" type="ORF">FHR70_000145</name>
</gene>
<feature type="domain" description="Phospholipid/glycerol acyltransferase" evidence="6">
    <location>
        <begin position="71"/>
        <end position="185"/>
    </location>
</feature>
<evidence type="ECO:0000256" key="4">
    <source>
        <dbReference type="SAM" id="MobiDB-lite"/>
    </source>
</evidence>
<evidence type="ECO:0000313" key="7">
    <source>
        <dbReference type="EMBL" id="MBB3017105.1"/>
    </source>
</evidence>
<evidence type="ECO:0000313" key="8">
    <source>
        <dbReference type="Proteomes" id="UP000532010"/>
    </source>
</evidence>
<comment type="pathway">
    <text evidence="1">Lipid metabolism.</text>
</comment>
<dbReference type="GO" id="GO:0006654">
    <property type="term" value="P:phosphatidic acid biosynthetic process"/>
    <property type="evidence" value="ECO:0007669"/>
    <property type="project" value="TreeGrafter"/>
</dbReference>
<dbReference type="GO" id="GO:0003841">
    <property type="term" value="F:1-acylglycerol-3-phosphate O-acyltransferase activity"/>
    <property type="evidence" value="ECO:0007669"/>
    <property type="project" value="UniProtKB-EC"/>
</dbReference>
<dbReference type="SUPFAM" id="SSF69593">
    <property type="entry name" value="Glycerol-3-phosphate (1)-acyltransferase"/>
    <property type="match status" value="1"/>
</dbReference>
<dbReference type="EMBL" id="JACHWB010000001">
    <property type="protein sequence ID" value="MBB3017105.1"/>
    <property type="molecule type" value="Genomic_DNA"/>
</dbReference>
<feature type="transmembrane region" description="Helical" evidence="5">
    <location>
        <begin position="12"/>
        <end position="30"/>
    </location>
</feature>
<comment type="caution">
    <text evidence="7">The sequence shown here is derived from an EMBL/GenBank/DDBJ whole genome shotgun (WGS) entry which is preliminary data.</text>
</comment>
<keyword evidence="3 7" id="KW-0012">Acyltransferase</keyword>
<evidence type="ECO:0000256" key="3">
    <source>
        <dbReference type="ARBA" id="ARBA00023315"/>
    </source>
</evidence>
<feature type="region of interest" description="Disordered" evidence="4">
    <location>
        <begin position="236"/>
        <end position="255"/>
    </location>
</feature>
<keyword evidence="8" id="KW-1185">Reference proteome</keyword>
<accession>A0A7W4YU68</accession>
<dbReference type="AlphaFoldDB" id="A0A7W4YU68"/>
<reference evidence="7 8" key="1">
    <citation type="submission" date="2020-08" db="EMBL/GenBank/DDBJ databases">
        <title>The Agave Microbiome: Exploring the role of microbial communities in plant adaptations to desert environments.</title>
        <authorList>
            <person name="Partida-Martinez L.P."/>
        </authorList>
    </citation>
    <scope>NUCLEOTIDE SEQUENCE [LARGE SCALE GENOMIC DNA]</scope>
    <source>
        <strain evidence="7 8">AT3.9</strain>
    </source>
</reference>
<keyword evidence="5" id="KW-0472">Membrane</keyword>
<protein>
    <submittedName>
        <fullName evidence="7">1-acyl-sn-glycerol-3-phosphate acyltransferase</fullName>
        <ecNumber evidence="7">2.3.1.51</ecNumber>
    </submittedName>
</protein>
<evidence type="ECO:0000256" key="5">
    <source>
        <dbReference type="SAM" id="Phobius"/>
    </source>
</evidence>
<evidence type="ECO:0000259" key="6">
    <source>
        <dbReference type="SMART" id="SM00563"/>
    </source>
</evidence>
<dbReference type="EC" id="2.3.1.51" evidence="7"/>
<sequence>MLILRSLLFNVAFYANLILWLFLLIPGLLVPRRTFMEMVKLWGRTSIWLLRVIAGIKVEITGQEKIPPGGALVAAKHQSFLETFAIVTILDDPTYILKRELMWIPIFGWHLAKAQCVPVNRKAGSLALVQMTQRAKEEAEHGRQIIIFPEGTRRPPGAPPAYKYGVAHLYQNLGFPCIPIALNAGLYWPRRQFIRRPGTVRIEVLDPIPPGLPREEFFQRVQAEIETASNRLYEEGRQELGLGPATASEASLSKA</sequence>
<evidence type="ECO:0000256" key="1">
    <source>
        <dbReference type="ARBA" id="ARBA00005189"/>
    </source>
</evidence>
<organism evidence="7 8">
    <name type="scientific">Microvirga lupini</name>
    <dbReference type="NCBI Taxonomy" id="420324"/>
    <lineage>
        <taxon>Bacteria</taxon>
        <taxon>Pseudomonadati</taxon>
        <taxon>Pseudomonadota</taxon>
        <taxon>Alphaproteobacteria</taxon>
        <taxon>Hyphomicrobiales</taxon>
        <taxon>Methylobacteriaceae</taxon>
        <taxon>Microvirga</taxon>
    </lineage>
</organism>
<keyword evidence="5" id="KW-0812">Transmembrane</keyword>
<keyword evidence="5" id="KW-1133">Transmembrane helix</keyword>